<evidence type="ECO:0000313" key="3">
    <source>
        <dbReference type="Proteomes" id="UP001152888"/>
    </source>
</evidence>
<keyword evidence="1" id="KW-0812">Transmembrane</keyword>
<proteinExistence type="predicted"/>
<name>A0A9P0KMD3_ACAOB</name>
<evidence type="ECO:0000256" key="1">
    <source>
        <dbReference type="SAM" id="Phobius"/>
    </source>
</evidence>
<feature type="transmembrane region" description="Helical" evidence="1">
    <location>
        <begin position="6"/>
        <end position="25"/>
    </location>
</feature>
<keyword evidence="1" id="KW-1133">Transmembrane helix</keyword>
<reference evidence="2" key="1">
    <citation type="submission" date="2022-03" db="EMBL/GenBank/DDBJ databases">
        <authorList>
            <person name="Sayadi A."/>
        </authorList>
    </citation>
    <scope>NUCLEOTIDE SEQUENCE</scope>
</reference>
<organism evidence="2 3">
    <name type="scientific">Acanthoscelides obtectus</name>
    <name type="common">Bean weevil</name>
    <name type="synonym">Bruchus obtectus</name>
    <dbReference type="NCBI Taxonomy" id="200917"/>
    <lineage>
        <taxon>Eukaryota</taxon>
        <taxon>Metazoa</taxon>
        <taxon>Ecdysozoa</taxon>
        <taxon>Arthropoda</taxon>
        <taxon>Hexapoda</taxon>
        <taxon>Insecta</taxon>
        <taxon>Pterygota</taxon>
        <taxon>Neoptera</taxon>
        <taxon>Endopterygota</taxon>
        <taxon>Coleoptera</taxon>
        <taxon>Polyphaga</taxon>
        <taxon>Cucujiformia</taxon>
        <taxon>Chrysomeloidea</taxon>
        <taxon>Chrysomelidae</taxon>
        <taxon>Bruchinae</taxon>
        <taxon>Bruchini</taxon>
        <taxon>Acanthoscelides</taxon>
    </lineage>
</organism>
<dbReference type="EMBL" id="CAKOFQ010006874">
    <property type="protein sequence ID" value="CAH1978719.1"/>
    <property type="molecule type" value="Genomic_DNA"/>
</dbReference>
<accession>A0A9P0KMD3</accession>
<dbReference type="AlphaFoldDB" id="A0A9P0KMD3"/>
<sequence length="64" mass="7469">KQIIAYPYYILIALFSGVIHYHSLYEKLDLSKKEFMHPGIIEGILQKQNVNLIYVTDMCYTAIC</sequence>
<evidence type="ECO:0000313" key="2">
    <source>
        <dbReference type="EMBL" id="CAH1978719.1"/>
    </source>
</evidence>
<feature type="non-terminal residue" evidence="2">
    <location>
        <position position="1"/>
    </location>
</feature>
<dbReference type="Proteomes" id="UP001152888">
    <property type="component" value="Unassembled WGS sequence"/>
</dbReference>
<comment type="caution">
    <text evidence="2">The sequence shown here is derived from an EMBL/GenBank/DDBJ whole genome shotgun (WGS) entry which is preliminary data.</text>
</comment>
<keyword evidence="1" id="KW-0472">Membrane</keyword>
<protein>
    <submittedName>
        <fullName evidence="2">Uncharacterized protein</fullName>
    </submittedName>
</protein>
<keyword evidence="3" id="KW-1185">Reference proteome</keyword>
<gene>
    <name evidence="2" type="ORF">ACAOBT_LOCUS13236</name>
</gene>